<dbReference type="EMBL" id="UZAI01017254">
    <property type="protein sequence ID" value="VDP22488.1"/>
    <property type="molecule type" value="Genomic_DNA"/>
</dbReference>
<protein>
    <submittedName>
        <fullName evidence="1">Uncharacterized protein</fullName>
    </submittedName>
</protein>
<feature type="non-terminal residue" evidence="1">
    <location>
        <position position="46"/>
    </location>
</feature>
<dbReference type="Proteomes" id="UP000277204">
    <property type="component" value="Unassembled WGS sequence"/>
</dbReference>
<evidence type="ECO:0000313" key="2">
    <source>
        <dbReference type="Proteomes" id="UP000277204"/>
    </source>
</evidence>
<proteinExistence type="predicted"/>
<gene>
    <name evidence="1" type="ORF">SMRZ_LOCUS16930</name>
</gene>
<reference evidence="1 2" key="1">
    <citation type="submission" date="2018-11" db="EMBL/GenBank/DDBJ databases">
        <authorList>
            <consortium name="Pathogen Informatics"/>
        </authorList>
    </citation>
    <scope>NUCLEOTIDE SEQUENCE [LARGE SCALE GENOMIC DNA]</scope>
    <source>
        <strain evidence="1 2">Zambia</strain>
    </source>
</reference>
<name>A0A3P8CMU0_9TREM</name>
<evidence type="ECO:0000313" key="1">
    <source>
        <dbReference type="EMBL" id="VDP22488.1"/>
    </source>
</evidence>
<organism evidence="1 2">
    <name type="scientific">Schistosoma margrebowiei</name>
    <dbReference type="NCBI Taxonomy" id="48269"/>
    <lineage>
        <taxon>Eukaryota</taxon>
        <taxon>Metazoa</taxon>
        <taxon>Spiralia</taxon>
        <taxon>Lophotrochozoa</taxon>
        <taxon>Platyhelminthes</taxon>
        <taxon>Trematoda</taxon>
        <taxon>Digenea</taxon>
        <taxon>Strigeidida</taxon>
        <taxon>Schistosomatoidea</taxon>
        <taxon>Schistosomatidae</taxon>
        <taxon>Schistosoma</taxon>
    </lineage>
</organism>
<keyword evidence="2" id="KW-1185">Reference proteome</keyword>
<accession>A0A3P8CMU0</accession>
<sequence length="46" mass="5359">MSDVHVDFFGCWWRDIYRKVCVLLQCPVDLIELAYSRVPPICSSVV</sequence>
<dbReference type="AlphaFoldDB" id="A0A3P8CMU0"/>